<dbReference type="FunFam" id="1.10.3820.10:FF:000001">
    <property type="entry name" value="Cytochrome c-type protein"/>
    <property type="match status" value="1"/>
</dbReference>
<evidence type="ECO:0000256" key="11">
    <source>
        <dbReference type="ARBA" id="ARBA00023004"/>
    </source>
</evidence>
<keyword evidence="5 13" id="KW-0997">Cell inner membrane</keyword>
<reference evidence="18 19" key="1">
    <citation type="submission" date="2014-05" db="EMBL/GenBank/DDBJ databases">
        <title>Methylome analysis of the phasevarions of Haemophilus influenzae.</title>
        <authorList>
            <person name="Atack J.M."/>
            <person name="Fox K.L."/>
            <person name="Power P.M."/>
            <person name="Clark T."/>
            <person name="Jurcisek J."/>
            <person name="Korlach J."/>
            <person name="Bakaletz L.O."/>
            <person name="Jennings M.P."/>
        </authorList>
    </citation>
    <scope>NUCLEOTIDE SEQUENCE [LARGE SCALE GENOMIC DNA]</scope>
    <source>
        <strain evidence="18 19">1209</strain>
    </source>
</reference>
<feature type="binding site" description="covalent" evidence="14">
    <location>
        <position position="140"/>
    </location>
    <ligand>
        <name>heme</name>
        <dbReference type="ChEBI" id="CHEBI:30413"/>
        <label>3</label>
    </ligand>
</feature>
<evidence type="ECO:0000256" key="14">
    <source>
        <dbReference type="PIRSR" id="PIRSR000014-1"/>
    </source>
</evidence>
<feature type="binding site" description="axial binding residue" evidence="15">
    <location>
        <position position="173"/>
    </location>
    <ligand>
        <name>heme</name>
        <dbReference type="ChEBI" id="CHEBI:30413"/>
        <label>4</label>
    </ligand>
    <ligandPart>
        <name>Fe</name>
        <dbReference type="ChEBI" id="CHEBI:18248"/>
    </ligandPart>
</feature>
<dbReference type="EMBL" id="JMQP01000001">
    <property type="protein sequence ID" value="KIS36694.1"/>
    <property type="molecule type" value="Genomic_DNA"/>
</dbReference>
<keyword evidence="8 13" id="KW-0479">Metal-binding</keyword>
<dbReference type="InterPro" id="IPR005126">
    <property type="entry name" value="NapC/NirT_cyt_c_N"/>
</dbReference>
<feature type="domain" description="NapC/NirT cytochrome c N-terminal" evidence="17">
    <location>
        <begin position="14"/>
        <end position="182"/>
    </location>
</feature>
<evidence type="ECO:0000256" key="6">
    <source>
        <dbReference type="ARBA" id="ARBA00022617"/>
    </source>
</evidence>
<comment type="PTM">
    <text evidence="14">Binds 5 heme groups per subunit.</text>
</comment>
<dbReference type="Proteomes" id="UP000050700">
    <property type="component" value="Unassembled WGS sequence"/>
</dbReference>
<comment type="caution">
    <text evidence="18">The sequence shown here is derived from an EMBL/GenBank/DDBJ whole genome shotgun (WGS) entry which is preliminary data.</text>
</comment>
<feature type="binding site" description="axial binding residue" evidence="15">
    <location>
        <position position="81"/>
    </location>
    <ligand>
        <name>heme</name>
        <dbReference type="ChEBI" id="CHEBI:30413"/>
        <label>2</label>
    </ligand>
    <ligandPart>
        <name>Fe</name>
        <dbReference type="ChEBI" id="CHEBI:18248"/>
    </ligandPart>
</feature>
<evidence type="ECO:0000256" key="3">
    <source>
        <dbReference type="ARBA" id="ARBA00022448"/>
    </source>
</evidence>
<comment type="similarity">
    <text evidence="2 13">Belongs to the TorC/TorY family.</text>
</comment>
<protein>
    <recommendedName>
        <fullName evidence="13">Cytochrome c-type protein</fullName>
    </recommendedName>
</protein>
<evidence type="ECO:0000313" key="19">
    <source>
        <dbReference type="Proteomes" id="UP000050700"/>
    </source>
</evidence>
<accession>A0A158T0Q0</accession>
<keyword evidence="4 13" id="KW-1003">Cell membrane</keyword>
<feature type="binding site" description="covalent" evidence="14">
    <location>
        <position position="169"/>
    </location>
    <ligand>
        <name>heme</name>
        <dbReference type="ChEBI" id="CHEBI:30413"/>
        <label>4</label>
    </ligand>
</feature>
<evidence type="ECO:0000256" key="7">
    <source>
        <dbReference type="ARBA" id="ARBA00022692"/>
    </source>
</evidence>
<evidence type="ECO:0000256" key="15">
    <source>
        <dbReference type="PIRSR" id="PIRSR000014-2"/>
    </source>
</evidence>
<keyword evidence="3 13" id="KW-0813">Transport</keyword>
<keyword evidence="12 13" id="KW-0472">Membrane</keyword>
<keyword evidence="11 13" id="KW-0408">Iron</keyword>
<organism evidence="18 19">
    <name type="scientific">Haemophilus influenzae</name>
    <dbReference type="NCBI Taxonomy" id="727"/>
    <lineage>
        <taxon>Bacteria</taxon>
        <taxon>Pseudomonadati</taxon>
        <taxon>Pseudomonadota</taxon>
        <taxon>Gammaproteobacteria</taxon>
        <taxon>Pasteurellales</taxon>
        <taxon>Pasteurellaceae</taxon>
        <taxon>Haemophilus</taxon>
    </lineage>
</organism>
<keyword evidence="7 16" id="KW-0812">Transmembrane</keyword>
<dbReference type="GO" id="GO:0020037">
    <property type="term" value="F:heme binding"/>
    <property type="evidence" value="ECO:0007669"/>
    <property type="project" value="UniProtKB-UniRule"/>
</dbReference>
<evidence type="ECO:0000256" key="5">
    <source>
        <dbReference type="ARBA" id="ARBA00022519"/>
    </source>
</evidence>
<feature type="binding site" description="covalent" evidence="14">
    <location>
        <position position="172"/>
    </location>
    <ligand>
        <name>heme</name>
        <dbReference type="ChEBI" id="CHEBI:30413"/>
        <label>4</label>
    </ligand>
</feature>
<dbReference type="GO" id="GO:0009276">
    <property type="term" value="C:Gram-negative-bacterium-type cell wall"/>
    <property type="evidence" value="ECO:0007669"/>
    <property type="project" value="UniProtKB-UniRule"/>
</dbReference>
<feature type="binding site" description="covalent" evidence="14">
    <location>
        <position position="51"/>
    </location>
    <ligand>
        <name>heme</name>
        <dbReference type="ChEBI" id="CHEBI:30413"/>
        <label>1</label>
    </ligand>
</feature>
<evidence type="ECO:0000313" key="18">
    <source>
        <dbReference type="EMBL" id="KIS36694.1"/>
    </source>
</evidence>
<evidence type="ECO:0000256" key="9">
    <source>
        <dbReference type="ARBA" id="ARBA00022982"/>
    </source>
</evidence>
<evidence type="ECO:0000256" key="1">
    <source>
        <dbReference type="ARBA" id="ARBA00004249"/>
    </source>
</evidence>
<dbReference type="InterPro" id="IPR009154">
    <property type="entry name" value="Membr-bd_4haem_cyt_TorC"/>
</dbReference>
<feature type="binding site" description="covalent" evidence="14">
    <location>
        <position position="48"/>
    </location>
    <ligand>
        <name>heme</name>
        <dbReference type="ChEBI" id="CHEBI:30413"/>
        <label>1</label>
    </ligand>
</feature>
<keyword evidence="9 13" id="KW-0249">Electron transport</keyword>
<feature type="binding site" description="covalent" evidence="14">
    <location>
        <position position="77"/>
    </location>
    <ligand>
        <name>heme</name>
        <dbReference type="ChEBI" id="CHEBI:30413"/>
        <label>2</label>
    </ligand>
</feature>
<dbReference type="GO" id="GO:0009055">
    <property type="term" value="F:electron transfer activity"/>
    <property type="evidence" value="ECO:0007669"/>
    <property type="project" value="UniProtKB-UniRule"/>
</dbReference>
<name>A0A158T0Q0_HAEIF</name>
<dbReference type="InterPro" id="IPR038266">
    <property type="entry name" value="NapC/NirT_cytc_sf"/>
</dbReference>
<feature type="binding site" description="covalent" evidence="14">
    <location>
        <position position="137"/>
    </location>
    <ligand>
        <name>heme</name>
        <dbReference type="ChEBI" id="CHEBI:30413"/>
        <label>3</label>
    </ligand>
</feature>
<proteinExistence type="inferred from homology"/>
<dbReference type="PANTHER" id="PTHR30333">
    <property type="entry name" value="CYTOCHROME C-TYPE PROTEIN"/>
    <property type="match status" value="1"/>
</dbReference>
<dbReference type="Gene3D" id="1.10.3820.10">
    <property type="entry name" value="Di-heme elbow motif domain"/>
    <property type="match status" value="1"/>
</dbReference>
<dbReference type="Pfam" id="PF03264">
    <property type="entry name" value="Cytochrom_NNT"/>
    <property type="match status" value="1"/>
</dbReference>
<evidence type="ECO:0000256" key="2">
    <source>
        <dbReference type="ARBA" id="ARBA00006417"/>
    </source>
</evidence>
<dbReference type="PANTHER" id="PTHR30333:SF3">
    <property type="entry name" value="CYTOCHROME C-TYPE PROTEIN TORY"/>
    <property type="match status" value="1"/>
</dbReference>
<dbReference type="GO" id="GO:0009061">
    <property type="term" value="P:anaerobic respiration"/>
    <property type="evidence" value="ECO:0007669"/>
    <property type="project" value="TreeGrafter"/>
</dbReference>
<feature type="binding site" description="axial binding residue" evidence="15">
    <location>
        <position position="329"/>
    </location>
    <ligand>
        <name>heme</name>
        <dbReference type="ChEBI" id="CHEBI:30413"/>
        <label>5</label>
    </ligand>
    <ligandPart>
        <name>Fe</name>
        <dbReference type="ChEBI" id="CHEBI:18248"/>
    </ligandPart>
</feature>
<evidence type="ECO:0000256" key="16">
    <source>
        <dbReference type="SAM" id="Phobius"/>
    </source>
</evidence>
<feature type="binding site" description="axial binding residue" evidence="15">
    <location>
        <position position="141"/>
    </location>
    <ligand>
        <name>heme</name>
        <dbReference type="ChEBI" id="CHEBI:30413"/>
        <label>3</label>
    </ligand>
    <ligandPart>
        <name>Fe</name>
        <dbReference type="ChEBI" id="CHEBI:18248"/>
    </ligandPart>
</feature>
<feature type="transmembrane region" description="Helical" evidence="16">
    <location>
        <begin position="18"/>
        <end position="39"/>
    </location>
</feature>
<keyword evidence="10 16" id="KW-1133">Transmembrane helix</keyword>
<evidence type="ECO:0000256" key="8">
    <source>
        <dbReference type="ARBA" id="ARBA00022723"/>
    </source>
</evidence>
<dbReference type="InterPro" id="IPR036280">
    <property type="entry name" value="Multihaem_cyt_sf"/>
</dbReference>
<feature type="binding site" description="covalent" evidence="14">
    <location>
        <position position="80"/>
    </location>
    <ligand>
        <name>heme</name>
        <dbReference type="ChEBI" id="CHEBI:30413"/>
        <label>2</label>
    </ligand>
</feature>
<feature type="binding site" description="covalent" evidence="14">
    <location>
        <position position="328"/>
    </location>
    <ligand>
        <name>heme</name>
        <dbReference type="ChEBI" id="CHEBI:30413"/>
        <label>5</label>
    </ligand>
</feature>
<evidence type="ECO:0000256" key="13">
    <source>
        <dbReference type="PIRNR" id="PIRNR000014"/>
    </source>
</evidence>
<evidence type="ECO:0000256" key="12">
    <source>
        <dbReference type="ARBA" id="ARBA00023136"/>
    </source>
</evidence>
<gene>
    <name evidence="18" type="primary">torY</name>
    <name evidence="18" type="ORF">NTHI1209_00109</name>
</gene>
<feature type="binding site" description="axial binding residue" evidence="15">
    <location>
        <position position="52"/>
    </location>
    <ligand>
        <name>heme</name>
        <dbReference type="ChEBI" id="CHEBI:30413"/>
        <label>1</label>
    </ligand>
    <ligandPart>
        <name>Fe</name>
        <dbReference type="ChEBI" id="CHEBI:18248"/>
    </ligandPart>
</feature>
<evidence type="ECO:0000256" key="10">
    <source>
        <dbReference type="ARBA" id="ARBA00022989"/>
    </source>
</evidence>
<dbReference type="PATRIC" id="fig|727.582.peg.94"/>
<dbReference type="GO" id="GO:0005886">
    <property type="term" value="C:plasma membrane"/>
    <property type="evidence" value="ECO:0007669"/>
    <property type="project" value="UniProtKB-SubCell"/>
</dbReference>
<keyword evidence="6 13" id="KW-0349">Heme</keyword>
<dbReference type="PIRSF" id="PIRSF000014">
    <property type="entry name" value="4_hem_cytch_TorC"/>
    <property type="match status" value="1"/>
</dbReference>
<evidence type="ECO:0000256" key="4">
    <source>
        <dbReference type="ARBA" id="ARBA00022475"/>
    </source>
</evidence>
<dbReference type="GO" id="GO:0005506">
    <property type="term" value="F:iron ion binding"/>
    <property type="evidence" value="ECO:0007669"/>
    <property type="project" value="UniProtKB-UniRule"/>
</dbReference>
<feature type="binding site" description="covalent" evidence="14">
    <location>
        <position position="325"/>
    </location>
    <ligand>
        <name>heme</name>
        <dbReference type="ChEBI" id="CHEBI:30413"/>
        <label>5</label>
    </ligand>
</feature>
<dbReference type="SUPFAM" id="SSF48695">
    <property type="entry name" value="Multiheme cytochromes"/>
    <property type="match status" value="1"/>
</dbReference>
<comment type="subcellular location">
    <subcellularLocation>
        <location evidence="1">Cell inner membrane</location>
        <topology evidence="1">Single-pass type II membrane protein</topology>
    </subcellularLocation>
</comment>
<sequence length="377" mass="42170">MFFVVCIVGVSMSKIKKIVTALCLVGVGAVALWGTQWVMHKTSTTEFCVSCHSMSYPKAEWEGSSHFANTKGVRAQCSDCHIPKEGWHYVKAKFIALKDLWYEAQGKIENKEKYEAHREEMAQRVWDDMKANDSETCRSCHSFDAMELSKQTKLAKQTHTDAQKNGQTCIDCHKGIVHFLPEAHGDQNAQKSSAVQGGTLSDGSAIFATEMMKATNDKGNEVRLMPYAELMQWKVNGDQVQGTLHGWQQVGAEALVYQELGKRITLALLDEDARNHVQVLKTVHDAVTDSDWKEINVAVNVKKEKMTSDLAALNQYGSQLNQTQCSSCHAAISADHYTANQWIGVVNSMKDRTSMNKDEVRALTIYLQRNAKDMAKK</sequence>
<dbReference type="InterPro" id="IPR051174">
    <property type="entry name" value="Cytochrome_c-type_ET"/>
</dbReference>
<dbReference type="AlphaFoldDB" id="A0A158T0Q0"/>
<evidence type="ECO:0000259" key="17">
    <source>
        <dbReference type="Pfam" id="PF03264"/>
    </source>
</evidence>